<feature type="region of interest" description="Disordered" evidence="6">
    <location>
        <begin position="302"/>
        <end position="352"/>
    </location>
</feature>
<dbReference type="InterPro" id="IPR000719">
    <property type="entry name" value="Prot_kinase_dom"/>
</dbReference>
<dbReference type="Proteomes" id="UP001189429">
    <property type="component" value="Unassembled WGS sequence"/>
</dbReference>
<evidence type="ECO:0000259" key="7">
    <source>
        <dbReference type="PROSITE" id="PS50011"/>
    </source>
</evidence>
<evidence type="ECO:0000256" key="6">
    <source>
        <dbReference type="SAM" id="MobiDB-lite"/>
    </source>
</evidence>
<organism evidence="8 9">
    <name type="scientific">Prorocentrum cordatum</name>
    <dbReference type="NCBI Taxonomy" id="2364126"/>
    <lineage>
        <taxon>Eukaryota</taxon>
        <taxon>Sar</taxon>
        <taxon>Alveolata</taxon>
        <taxon>Dinophyceae</taxon>
        <taxon>Prorocentrales</taxon>
        <taxon>Prorocentraceae</taxon>
        <taxon>Prorocentrum</taxon>
    </lineage>
</organism>
<sequence>VCREDYRSEEAQGRPACRLGLLFAGAAGDQSAEVHREAGALLQVRRLHGRSALPLFSYGEVQHDAVPCPGVHAGELTERSLALVVQQMFAAVSEVHSVGILHRDVKPDNFLVTGLNGTVKLCDFGFARKFPSGPACVRGIFGTAPFMSPEMVMGLEYAAPTDVWSLGVILYALLCGEFPYMPERPCKQLMRAAIARGACRPSFAPAAAVQGIRLSTGAVEFLQALLNRDPEMRPSAREALDYGWFRAAAEPEPLAESSCLREALFAAERVGAFGSSCGGSGGQMARSADRMLQELQRRYCRQGTRSSSGGLQDDGSFVWSPVHSGEKSPKSPRMTPKSPKSHGGKLHQVARAPQVYDAHRLGVLIKT</sequence>
<gene>
    <name evidence="8" type="ORF">PCOR1329_LOCUS60168</name>
</gene>
<protein>
    <recommendedName>
        <fullName evidence="7">Protein kinase domain-containing protein</fullName>
    </recommendedName>
</protein>
<keyword evidence="4" id="KW-0418">Kinase</keyword>
<evidence type="ECO:0000313" key="9">
    <source>
        <dbReference type="Proteomes" id="UP001189429"/>
    </source>
</evidence>
<name>A0ABN9VSK8_9DINO</name>
<dbReference type="SMART" id="SM00220">
    <property type="entry name" value="S_TKc"/>
    <property type="match status" value="1"/>
</dbReference>
<evidence type="ECO:0000256" key="2">
    <source>
        <dbReference type="ARBA" id="ARBA00022679"/>
    </source>
</evidence>
<dbReference type="InterPro" id="IPR011009">
    <property type="entry name" value="Kinase-like_dom_sf"/>
</dbReference>
<accession>A0ABN9VSK8</accession>
<dbReference type="Gene3D" id="1.10.510.10">
    <property type="entry name" value="Transferase(Phosphotransferase) domain 1"/>
    <property type="match status" value="1"/>
</dbReference>
<evidence type="ECO:0000256" key="1">
    <source>
        <dbReference type="ARBA" id="ARBA00022527"/>
    </source>
</evidence>
<evidence type="ECO:0000313" key="8">
    <source>
        <dbReference type="EMBL" id="CAK0875519.1"/>
    </source>
</evidence>
<comment type="caution">
    <text evidence="8">The sequence shown here is derived from an EMBL/GenBank/DDBJ whole genome shotgun (WGS) entry which is preliminary data.</text>
</comment>
<evidence type="ECO:0000256" key="4">
    <source>
        <dbReference type="ARBA" id="ARBA00022777"/>
    </source>
</evidence>
<proteinExistence type="predicted"/>
<dbReference type="PROSITE" id="PS50011">
    <property type="entry name" value="PROTEIN_KINASE_DOM"/>
    <property type="match status" value="1"/>
</dbReference>
<reference evidence="8" key="1">
    <citation type="submission" date="2023-10" db="EMBL/GenBank/DDBJ databases">
        <authorList>
            <person name="Chen Y."/>
            <person name="Shah S."/>
            <person name="Dougan E. K."/>
            <person name="Thang M."/>
            <person name="Chan C."/>
        </authorList>
    </citation>
    <scope>NUCLEOTIDE SEQUENCE [LARGE SCALE GENOMIC DNA]</scope>
</reference>
<evidence type="ECO:0000256" key="3">
    <source>
        <dbReference type="ARBA" id="ARBA00022741"/>
    </source>
</evidence>
<dbReference type="InterPro" id="IPR008271">
    <property type="entry name" value="Ser/Thr_kinase_AS"/>
</dbReference>
<dbReference type="SUPFAM" id="SSF56112">
    <property type="entry name" value="Protein kinase-like (PK-like)"/>
    <property type="match status" value="1"/>
</dbReference>
<keyword evidence="5" id="KW-0067">ATP-binding</keyword>
<feature type="domain" description="Protein kinase" evidence="7">
    <location>
        <begin position="1"/>
        <end position="245"/>
    </location>
</feature>
<dbReference type="InterPro" id="IPR030616">
    <property type="entry name" value="Aur-like"/>
</dbReference>
<dbReference type="PROSITE" id="PS00108">
    <property type="entry name" value="PROTEIN_KINASE_ST"/>
    <property type="match status" value="1"/>
</dbReference>
<dbReference type="EMBL" id="CAUYUJ010017523">
    <property type="protein sequence ID" value="CAK0875519.1"/>
    <property type="molecule type" value="Genomic_DNA"/>
</dbReference>
<dbReference type="PANTHER" id="PTHR24350">
    <property type="entry name" value="SERINE/THREONINE-PROTEIN KINASE IAL-RELATED"/>
    <property type="match status" value="1"/>
</dbReference>
<evidence type="ECO:0000256" key="5">
    <source>
        <dbReference type="ARBA" id="ARBA00022840"/>
    </source>
</evidence>
<feature type="non-terminal residue" evidence="8">
    <location>
        <position position="1"/>
    </location>
</feature>
<keyword evidence="2" id="KW-0808">Transferase</keyword>
<keyword evidence="3" id="KW-0547">Nucleotide-binding</keyword>
<keyword evidence="1" id="KW-0723">Serine/threonine-protein kinase</keyword>
<dbReference type="Pfam" id="PF00069">
    <property type="entry name" value="Pkinase"/>
    <property type="match status" value="1"/>
</dbReference>
<keyword evidence="9" id="KW-1185">Reference proteome</keyword>